<dbReference type="Gene3D" id="1.10.10.880">
    <property type="entry name" value="Anti sigma-E protein RseA, N-terminal domain"/>
    <property type="match status" value="1"/>
</dbReference>
<protein>
    <submittedName>
        <fullName evidence="2">Sigma-E factor negative regulatory protein</fullName>
    </submittedName>
</protein>
<dbReference type="AlphaFoldDB" id="A0A5C9A413"/>
<comment type="caution">
    <text evidence="2">The sequence shown here is derived from an EMBL/GenBank/DDBJ whole genome shotgun (WGS) entry which is preliminary data.</text>
</comment>
<accession>A0A5C9A413</accession>
<dbReference type="PANTHER" id="PTHR38104:SF1">
    <property type="entry name" value="ANTI-SIGMA-E FACTOR RSEA"/>
    <property type="match status" value="1"/>
</dbReference>
<gene>
    <name evidence="2" type="ORF">FV139_06375</name>
</gene>
<dbReference type="CDD" id="cd16328">
    <property type="entry name" value="RseA_N"/>
    <property type="match status" value="1"/>
</dbReference>
<dbReference type="InterPro" id="IPR036147">
    <property type="entry name" value="Anti-sigma_E_RseA_N_sf"/>
</dbReference>
<organism evidence="2 3">
    <name type="scientific">Parahaliea maris</name>
    <dbReference type="NCBI Taxonomy" id="2716870"/>
    <lineage>
        <taxon>Bacteria</taxon>
        <taxon>Pseudomonadati</taxon>
        <taxon>Pseudomonadota</taxon>
        <taxon>Gammaproteobacteria</taxon>
        <taxon>Cellvibrionales</taxon>
        <taxon>Halieaceae</taxon>
        <taxon>Parahaliea</taxon>
    </lineage>
</organism>
<name>A0A5C9A413_9GAMM</name>
<evidence type="ECO:0000313" key="3">
    <source>
        <dbReference type="Proteomes" id="UP000321039"/>
    </source>
</evidence>
<evidence type="ECO:0000259" key="1">
    <source>
        <dbReference type="Pfam" id="PF03872"/>
    </source>
</evidence>
<proteinExistence type="predicted"/>
<dbReference type="InterPro" id="IPR005572">
    <property type="entry name" value="Anti-sigma_E_RseA_N"/>
</dbReference>
<reference evidence="2 3" key="1">
    <citation type="submission" date="2019-08" db="EMBL/GenBank/DDBJ databases">
        <title>Parahaliea maris sp. nov., isolated from the surface seawater.</title>
        <authorList>
            <person name="Liu Y."/>
        </authorList>
    </citation>
    <scope>NUCLEOTIDE SEQUENCE [LARGE SCALE GENOMIC DNA]</scope>
    <source>
        <strain evidence="2 3">HSLHS9</strain>
    </source>
</reference>
<feature type="domain" description="Anti sigma-E protein RseA N-terminal" evidence="1">
    <location>
        <begin position="6"/>
        <end position="79"/>
    </location>
</feature>
<dbReference type="RefSeq" id="WP_148067419.1">
    <property type="nucleotide sequence ID" value="NZ_VRZA01000002.1"/>
</dbReference>
<dbReference type="Pfam" id="PF03872">
    <property type="entry name" value="RseA_N"/>
    <property type="match status" value="1"/>
</dbReference>
<sequence length="197" mass="21191">MSDRMRESLSALMDGEADELELERVLRQIGEDSELRETWVRYHAVQTVHSGQAFPDLTIDISARVRDELNSVPAANQRRWQSLLRPVAGFAVAASVATTVVLGGQQLAGLDPAAAGSESSVAAGVSPVGLVNSLGATSVRASYGTQAPPVLQPATRTAYSELARQRLQRFAQEHAEQAALNTPQGMLPFARVERITE</sequence>
<dbReference type="PANTHER" id="PTHR38104">
    <property type="match status" value="1"/>
</dbReference>
<keyword evidence="3" id="KW-1185">Reference proteome</keyword>
<dbReference type="InterPro" id="IPR052383">
    <property type="entry name" value="Anti-sigma-E_RseA-like"/>
</dbReference>
<dbReference type="Proteomes" id="UP000321039">
    <property type="component" value="Unassembled WGS sequence"/>
</dbReference>
<dbReference type="SUPFAM" id="SSF89069">
    <property type="entry name" value="N-terminal, cytoplasmic domain of anti-sigmaE factor RseA"/>
    <property type="match status" value="1"/>
</dbReference>
<dbReference type="GO" id="GO:0016989">
    <property type="term" value="F:sigma factor antagonist activity"/>
    <property type="evidence" value="ECO:0007669"/>
    <property type="project" value="InterPro"/>
</dbReference>
<dbReference type="EMBL" id="VRZA01000002">
    <property type="protein sequence ID" value="TXS95508.1"/>
    <property type="molecule type" value="Genomic_DNA"/>
</dbReference>
<evidence type="ECO:0000313" key="2">
    <source>
        <dbReference type="EMBL" id="TXS95508.1"/>
    </source>
</evidence>